<dbReference type="Proteomes" id="UP000007350">
    <property type="component" value="Unassembled WGS sequence"/>
</dbReference>
<evidence type="ECO:0000259" key="14">
    <source>
        <dbReference type="PROSITE" id="PS50862"/>
    </source>
</evidence>
<dbReference type="SUPFAM" id="SSF50249">
    <property type="entry name" value="Nucleic acid-binding proteins"/>
    <property type="match status" value="1"/>
</dbReference>
<dbReference type="EMBL" id="AHKC01017069">
    <property type="protein sequence ID" value="EKF27943.1"/>
    <property type="molecule type" value="Genomic_DNA"/>
</dbReference>
<name>K2LZ25_TRYCR</name>
<dbReference type="InterPro" id="IPR045864">
    <property type="entry name" value="aa-tRNA-synth_II/BPL/LPL"/>
</dbReference>
<evidence type="ECO:0000256" key="13">
    <source>
        <dbReference type="SAM" id="Coils"/>
    </source>
</evidence>
<organism evidence="15 16">
    <name type="scientific">Trypanosoma cruzi marinkellei</name>
    <dbReference type="NCBI Taxonomy" id="85056"/>
    <lineage>
        <taxon>Eukaryota</taxon>
        <taxon>Discoba</taxon>
        <taxon>Euglenozoa</taxon>
        <taxon>Kinetoplastea</taxon>
        <taxon>Metakinetoplastina</taxon>
        <taxon>Trypanosomatida</taxon>
        <taxon>Trypanosomatidae</taxon>
        <taxon>Trypanosoma</taxon>
        <taxon>Schizotrypanum</taxon>
    </lineage>
</organism>
<dbReference type="SUPFAM" id="SSF55681">
    <property type="entry name" value="Class II aaRS and biotin synthetases"/>
    <property type="match status" value="1"/>
</dbReference>
<dbReference type="AlphaFoldDB" id="K2LZ25"/>
<comment type="subcellular location">
    <subcellularLocation>
        <location evidence="1">Cytoplasm</location>
    </subcellularLocation>
</comment>
<dbReference type="PRINTS" id="PR00982">
    <property type="entry name" value="TRNASYNTHLYS"/>
</dbReference>
<evidence type="ECO:0000256" key="6">
    <source>
        <dbReference type="ARBA" id="ARBA00022741"/>
    </source>
</evidence>
<dbReference type="PROSITE" id="PS50862">
    <property type="entry name" value="AA_TRNA_LIGASE_II"/>
    <property type="match status" value="1"/>
</dbReference>
<comment type="similarity">
    <text evidence="2">Belongs to the class-II aminoacyl-tRNA synthetase family.</text>
</comment>
<evidence type="ECO:0000256" key="4">
    <source>
        <dbReference type="ARBA" id="ARBA00022490"/>
    </source>
</evidence>
<evidence type="ECO:0000256" key="7">
    <source>
        <dbReference type="ARBA" id="ARBA00022840"/>
    </source>
</evidence>
<keyword evidence="7" id="KW-0067">ATP-binding</keyword>
<comment type="caution">
    <text evidence="15">The sequence shown here is derived from an EMBL/GenBank/DDBJ whole genome shotgun (WGS) entry which is preliminary data.</text>
</comment>
<keyword evidence="16" id="KW-1185">Reference proteome</keyword>
<proteinExistence type="inferred from homology"/>
<evidence type="ECO:0000256" key="9">
    <source>
        <dbReference type="ARBA" id="ARBA00023146"/>
    </source>
</evidence>
<keyword evidence="6" id="KW-0547">Nucleotide-binding</keyword>
<dbReference type="HAMAP" id="MF_00252">
    <property type="entry name" value="Lys_tRNA_synth_class2"/>
    <property type="match status" value="1"/>
</dbReference>
<evidence type="ECO:0000313" key="15">
    <source>
        <dbReference type="EMBL" id="EKF27943.1"/>
    </source>
</evidence>
<dbReference type="Pfam" id="PF01336">
    <property type="entry name" value="tRNA_anti-codon"/>
    <property type="match status" value="1"/>
</dbReference>
<evidence type="ECO:0000256" key="3">
    <source>
        <dbReference type="ARBA" id="ARBA00013166"/>
    </source>
</evidence>
<evidence type="ECO:0000256" key="5">
    <source>
        <dbReference type="ARBA" id="ARBA00022598"/>
    </source>
</evidence>
<dbReference type="InterPro" id="IPR044136">
    <property type="entry name" value="Lys-tRNA-ligase_II_N"/>
</dbReference>
<dbReference type="InterPro" id="IPR012340">
    <property type="entry name" value="NA-bd_OB-fold"/>
</dbReference>
<evidence type="ECO:0000256" key="1">
    <source>
        <dbReference type="ARBA" id="ARBA00004496"/>
    </source>
</evidence>
<keyword evidence="5" id="KW-0436">Ligase</keyword>
<dbReference type="GO" id="GO:0004824">
    <property type="term" value="F:lysine-tRNA ligase activity"/>
    <property type="evidence" value="ECO:0007669"/>
    <property type="project" value="UniProtKB-EC"/>
</dbReference>
<dbReference type="NCBIfam" id="NF001756">
    <property type="entry name" value="PRK00484.1"/>
    <property type="match status" value="1"/>
</dbReference>
<evidence type="ECO:0000256" key="2">
    <source>
        <dbReference type="ARBA" id="ARBA00008226"/>
    </source>
</evidence>
<evidence type="ECO:0000256" key="10">
    <source>
        <dbReference type="ARBA" id="ARBA00030563"/>
    </source>
</evidence>
<dbReference type="OrthoDB" id="21243at2759"/>
<dbReference type="GO" id="GO:0005829">
    <property type="term" value="C:cytosol"/>
    <property type="evidence" value="ECO:0007669"/>
    <property type="project" value="TreeGrafter"/>
</dbReference>
<dbReference type="PANTHER" id="PTHR42918">
    <property type="entry name" value="LYSYL-TRNA SYNTHETASE"/>
    <property type="match status" value="1"/>
</dbReference>
<dbReference type="InterPro" id="IPR004364">
    <property type="entry name" value="Aa-tRNA-synt_II"/>
</dbReference>
<dbReference type="EC" id="6.1.1.6" evidence="3 12"/>
<dbReference type="Gene3D" id="2.40.50.140">
    <property type="entry name" value="Nucleic acid-binding proteins"/>
    <property type="match status" value="1"/>
</dbReference>
<reference evidence="15 16" key="1">
    <citation type="journal article" date="2012" name="BMC Genomics">
        <title>Comparative genomic analysis of human infective Trypanosoma cruzi lineages with the bat-restricted subspecies T. cruzi marinkellei.</title>
        <authorList>
            <person name="Franzen O."/>
            <person name="Talavera-Lopez C."/>
            <person name="Ochaya S."/>
            <person name="Butler C.E."/>
            <person name="Messenger L.A."/>
            <person name="Lewis M.D."/>
            <person name="Llewellyn M.S."/>
            <person name="Marinkelle C.J."/>
            <person name="Tyler K.M."/>
            <person name="Miles M.A."/>
            <person name="Andersson B."/>
        </authorList>
    </citation>
    <scope>NUCLEOTIDE SEQUENCE [LARGE SCALE GENOMIC DNA]</scope>
    <source>
        <strain evidence="15 16">B7</strain>
    </source>
</reference>
<dbReference type="InterPro" id="IPR004365">
    <property type="entry name" value="NA-bd_OB_tRNA"/>
</dbReference>
<dbReference type="GO" id="GO:0005524">
    <property type="term" value="F:ATP binding"/>
    <property type="evidence" value="ECO:0007669"/>
    <property type="project" value="UniProtKB-KW"/>
</dbReference>
<evidence type="ECO:0000313" key="16">
    <source>
        <dbReference type="Proteomes" id="UP000007350"/>
    </source>
</evidence>
<keyword evidence="9 15" id="KW-0030">Aminoacyl-tRNA synthetase</keyword>
<dbReference type="InterPro" id="IPR034762">
    <property type="entry name" value="Lys-tRNA-ligase_II_bac/euk"/>
</dbReference>
<evidence type="ECO:0000256" key="11">
    <source>
        <dbReference type="ARBA" id="ARBA00048573"/>
    </source>
</evidence>
<keyword evidence="8" id="KW-0648">Protein biosynthesis</keyword>
<dbReference type="PANTHER" id="PTHR42918:SF9">
    <property type="entry name" value="LYSINE--TRNA LIGASE"/>
    <property type="match status" value="1"/>
</dbReference>
<feature type="coiled-coil region" evidence="13">
    <location>
        <begin position="86"/>
        <end position="134"/>
    </location>
</feature>
<keyword evidence="4" id="KW-0963">Cytoplasm</keyword>
<accession>K2LZ25</accession>
<evidence type="ECO:0000256" key="8">
    <source>
        <dbReference type="ARBA" id="ARBA00022917"/>
    </source>
</evidence>
<dbReference type="GO" id="GO:0006430">
    <property type="term" value="P:lysyl-tRNA aminoacylation"/>
    <property type="evidence" value="ECO:0007669"/>
    <property type="project" value="InterPro"/>
</dbReference>
<dbReference type="FunFam" id="2.40.50.140:FF:000050">
    <property type="entry name" value="Lysine--tRNA ligase"/>
    <property type="match status" value="1"/>
</dbReference>
<gene>
    <name evidence="15" type="ORF">MOQ_008327</name>
</gene>
<dbReference type="NCBIfam" id="TIGR00499">
    <property type="entry name" value="lysS_bact"/>
    <property type="match status" value="1"/>
</dbReference>
<keyword evidence="13" id="KW-0175">Coiled coil</keyword>
<dbReference type="GO" id="GO:0000049">
    <property type="term" value="F:tRNA binding"/>
    <property type="evidence" value="ECO:0007669"/>
    <property type="project" value="TreeGrafter"/>
</dbReference>
<dbReference type="FunFam" id="3.30.930.10:FF:000238">
    <property type="entry name" value="Lysine--tRNA ligase"/>
    <property type="match status" value="1"/>
</dbReference>
<dbReference type="Pfam" id="PF00152">
    <property type="entry name" value="tRNA-synt_2"/>
    <property type="match status" value="1"/>
</dbReference>
<evidence type="ECO:0000256" key="12">
    <source>
        <dbReference type="RuleBase" id="RU003748"/>
    </source>
</evidence>
<dbReference type="CDD" id="cd00775">
    <property type="entry name" value="LysRS_core"/>
    <property type="match status" value="1"/>
</dbReference>
<dbReference type="InterPro" id="IPR002313">
    <property type="entry name" value="Lys-tRNA-ligase_II"/>
</dbReference>
<protein>
    <recommendedName>
        <fullName evidence="3 12">Lysine--tRNA ligase</fullName>
        <ecNumber evidence="3 12">6.1.1.6</ecNumber>
    </recommendedName>
    <alternativeName>
        <fullName evidence="10 12">Lysyl-tRNA synthetase</fullName>
    </alternativeName>
</protein>
<dbReference type="CDD" id="cd04322">
    <property type="entry name" value="LysRS_N"/>
    <property type="match status" value="1"/>
</dbReference>
<sequence>MLSIIYIYILSVLYAKGHGALLDIFAWSSCAECIATFFFSSVVAVPRRGFCGEFSKSGSLSTQQRETRTEREIERKKGGFRGMSSLNETRAQIDDLAAAIARVKKEKGAASEECKALVAKMAELRKQLPAKKAEKAPELSYFDTRLAMVKELGLLGAAYPHKFDRQYTIPAFRARFAPQLSEKGQRVEEVVTIAGRIVNKRSSGSKLNFLTLQGDGDTVQVISAISDYVDDTFATVHGRIRRGDIIGVKGVASLSNTGEFSINAFEITLLSTCYHMLPDGWYGLSSIEQRFRQRYLDFIVNRENIQTFVTRSKVIRYIRNFFEDLDFLEVETPVLNQIAGGAAARPFITHHNELNQRMYLRIAPELYLKELVVGGMDRVYELGKQFRNEGIDLTHNPEFTSVEAYWAYADYNDWMRTTEDLFYGLAMHIHGTPFVKYAPKDSEGNQLPEVVFNFNKPFKRLYIIPELEKRTHVKFPTEFESESSNAFLQELCNKHGVECIPPLTTARLLDALIAHYLEPECQDPTFVCDHPRVMSPLAKWHRNDPQLTERFELFLNKKELCNAYTELNNPIVQRDEFMKQLRNKEKGDDEAMDIDEGFVQALEHALPPTGGWGLGIDRLVMFLTSQANIKEVLLFPAMKPETSSSLTYPPGTLLNGQGVPLL</sequence>
<dbReference type="PIRSF" id="PIRSF039101">
    <property type="entry name" value="LysRS2"/>
    <property type="match status" value="1"/>
</dbReference>
<feature type="domain" description="Aminoacyl-transfer RNA synthetases class-II family profile" evidence="14">
    <location>
        <begin position="308"/>
        <end position="640"/>
    </location>
</feature>
<dbReference type="InterPro" id="IPR006195">
    <property type="entry name" value="aa-tRNA-synth_II"/>
</dbReference>
<dbReference type="InterPro" id="IPR018149">
    <property type="entry name" value="Lys-tRNA-synth_II_C"/>
</dbReference>
<comment type="catalytic activity">
    <reaction evidence="11 12">
        <text>tRNA(Lys) + L-lysine + ATP = L-lysyl-tRNA(Lys) + AMP + diphosphate</text>
        <dbReference type="Rhea" id="RHEA:20792"/>
        <dbReference type="Rhea" id="RHEA-COMP:9696"/>
        <dbReference type="Rhea" id="RHEA-COMP:9697"/>
        <dbReference type="ChEBI" id="CHEBI:30616"/>
        <dbReference type="ChEBI" id="CHEBI:32551"/>
        <dbReference type="ChEBI" id="CHEBI:33019"/>
        <dbReference type="ChEBI" id="CHEBI:78442"/>
        <dbReference type="ChEBI" id="CHEBI:78529"/>
        <dbReference type="ChEBI" id="CHEBI:456215"/>
        <dbReference type="EC" id="6.1.1.6"/>
    </reaction>
</comment>
<dbReference type="Gene3D" id="3.30.930.10">
    <property type="entry name" value="Bira Bifunctional Protein, Domain 2"/>
    <property type="match status" value="1"/>
</dbReference>